<evidence type="ECO:0000256" key="1">
    <source>
        <dbReference type="SAM" id="MobiDB-lite"/>
    </source>
</evidence>
<reference evidence="2 3" key="1">
    <citation type="submission" date="2018-08" db="EMBL/GenBank/DDBJ databases">
        <title>Mucilaginibacter terrae sp. nov., isolated from manganese diggings.</title>
        <authorList>
            <person name="Huang Y."/>
            <person name="Zhou Z."/>
        </authorList>
    </citation>
    <scope>NUCLEOTIDE SEQUENCE [LARGE SCALE GENOMIC DNA]</scope>
    <source>
        <strain evidence="2 3">ZH6</strain>
    </source>
</reference>
<proteinExistence type="predicted"/>
<feature type="compositionally biased region" description="Pro residues" evidence="1">
    <location>
        <begin position="84"/>
        <end position="97"/>
    </location>
</feature>
<organism evidence="2 3">
    <name type="scientific">Mucilaginibacter terrenus</name>
    <dbReference type="NCBI Taxonomy" id="2482727"/>
    <lineage>
        <taxon>Bacteria</taxon>
        <taxon>Pseudomonadati</taxon>
        <taxon>Bacteroidota</taxon>
        <taxon>Sphingobacteriia</taxon>
        <taxon>Sphingobacteriales</taxon>
        <taxon>Sphingobacteriaceae</taxon>
        <taxon>Mucilaginibacter</taxon>
    </lineage>
</organism>
<keyword evidence="3" id="KW-1185">Reference proteome</keyword>
<accession>A0A3E2NW45</accession>
<dbReference type="AlphaFoldDB" id="A0A3E2NW45"/>
<comment type="caution">
    <text evidence="2">The sequence shown here is derived from an EMBL/GenBank/DDBJ whole genome shotgun (WGS) entry which is preliminary data.</text>
</comment>
<feature type="region of interest" description="Disordered" evidence="1">
    <location>
        <begin position="64"/>
        <end position="97"/>
    </location>
</feature>
<sequence>MGSGEPLPQVSSTSQKAAGEELLQGLLQVCRIVRQPGAHLVTLKFLEMIELLIALFLALGTPVSGQNGGVTTQTDGTGGQTGQNPPPPPPPPPPGQG</sequence>
<dbReference type="Proteomes" id="UP000260823">
    <property type="component" value="Unassembled WGS sequence"/>
</dbReference>
<name>A0A3E2NW45_9SPHI</name>
<evidence type="ECO:0000313" key="3">
    <source>
        <dbReference type="Proteomes" id="UP000260823"/>
    </source>
</evidence>
<gene>
    <name evidence="2" type="ORF">DYU05_06185</name>
</gene>
<protein>
    <submittedName>
        <fullName evidence="2">Uncharacterized protein</fullName>
    </submittedName>
</protein>
<dbReference type="EMBL" id="QWDE01000001">
    <property type="protein sequence ID" value="RFZ85187.1"/>
    <property type="molecule type" value="Genomic_DNA"/>
</dbReference>
<evidence type="ECO:0000313" key="2">
    <source>
        <dbReference type="EMBL" id="RFZ85187.1"/>
    </source>
</evidence>